<keyword evidence="4 8" id="KW-1003">Cell membrane</keyword>
<feature type="transmembrane region" description="Helical" evidence="8">
    <location>
        <begin position="30"/>
        <end position="54"/>
    </location>
</feature>
<feature type="transmembrane region" description="Helical" evidence="8">
    <location>
        <begin position="75"/>
        <end position="93"/>
    </location>
</feature>
<dbReference type="EMBL" id="JAVXUO010000654">
    <property type="protein sequence ID" value="KAK2990357.1"/>
    <property type="molecule type" value="Genomic_DNA"/>
</dbReference>
<keyword evidence="12" id="KW-1185">Reference proteome</keyword>
<comment type="similarity">
    <text evidence="2 8">Belongs to the Casparian strip membrane proteins (CASP) family.</text>
</comment>
<evidence type="ECO:0000256" key="9">
    <source>
        <dbReference type="SAM" id="MobiDB-lite"/>
    </source>
</evidence>
<evidence type="ECO:0000256" key="1">
    <source>
        <dbReference type="ARBA" id="ARBA00004651"/>
    </source>
</evidence>
<evidence type="ECO:0000313" key="12">
    <source>
        <dbReference type="Proteomes" id="UP001187471"/>
    </source>
</evidence>
<evidence type="ECO:0000256" key="6">
    <source>
        <dbReference type="ARBA" id="ARBA00022989"/>
    </source>
</evidence>
<gene>
    <name evidence="11" type="ORF">RJ640_013584</name>
</gene>
<keyword evidence="6 8" id="KW-1133">Transmembrane helix</keyword>
<organism evidence="11 12">
    <name type="scientific">Escallonia rubra</name>
    <dbReference type="NCBI Taxonomy" id="112253"/>
    <lineage>
        <taxon>Eukaryota</taxon>
        <taxon>Viridiplantae</taxon>
        <taxon>Streptophyta</taxon>
        <taxon>Embryophyta</taxon>
        <taxon>Tracheophyta</taxon>
        <taxon>Spermatophyta</taxon>
        <taxon>Magnoliopsida</taxon>
        <taxon>eudicotyledons</taxon>
        <taxon>Gunneridae</taxon>
        <taxon>Pentapetalae</taxon>
        <taxon>asterids</taxon>
        <taxon>campanulids</taxon>
        <taxon>Escalloniales</taxon>
        <taxon>Escalloniaceae</taxon>
        <taxon>Escallonia</taxon>
    </lineage>
</organism>
<evidence type="ECO:0000256" key="8">
    <source>
        <dbReference type="RuleBase" id="RU361233"/>
    </source>
</evidence>
<keyword evidence="7 8" id="KW-0472">Membrane</keyword>
<comment type="caution">
    <text evidence="11">The sequence shown here is derived from an EMBL/GenBank/DDBJ whole genome shotgun (WGS) entry which is preliminary data.</text>
</comment>
<evidence type="ECO:0000256" key="5">
    <source>
        <dbReference type="ARBA" id="ARBA00022692"/>
    </source>
</evidence>
<keyword evidence="5 8" id="KW-0812">Transmembrane</keyword>
<comment type="caution">
    <text evidence="8">Lacks conserved residue(s) required for the propagation of feature annotation.</text>
</comment>
<evidence type="ECO:0000256" key="3">
    <source>
        <dbReference type="ARBA" id="ARBA00011489"/>
    </source>
</evidence>
<dbReference type="Pfam" id="PF04535">
    <property type="entry name" value="CASP_dom"/>
    <property type="match status" value="1"/>
</dbReference>
<sequence>MARPDLPPQPQPQLQPESSLPEAQPKASKALPIAALIVRVITKISLLVSLTVLASNTATIKNEYGEVKFRFRQVYAYRYVVSAVVIGMTYTFLQVPFSIYRVTTGKRLLDNDGLLNFDFIGDKVCHPSAYFIRLSSVFLF</sequence>
<accession>A0AA88RQD5</accession>
<evidence type="ECO:0000259" key="10">
    <source>
        <dbReference type="Pfam" id="PF04535"/>
    </source>
</evidence>
<name>A0AA88RQD5_9ASTE</name>
<dbReference type="PANTHER" id="PTHR33573:SF40">
    <property type="entry name" value="CASP-LIKE PROTEIN 4D2"/>
    <property type="match status" value="1"/>
</dbReference>
<dbReference type="AlphaFoldDB" id="A0AA88RQD5"/>
<evidence type="ECO:0000313" key="11">
    <source>
        <dbReference type="EMBL" id="KAK2990357.1"/>
    </source>
</evidence>
<feature type="compositionally biased region" description="Pro residues" evidence="9">
    <location>
        <begin position="1"/>
        <end position="13"/>
    </location>
</feature>
<evidence type="ECO:0000256" key="4">
    <source>
        <dbReference type="ARBA" id="ARBA00022475"/>
    </source>
</evidence>
<evidence type="ECO:0000256" key="2">
    <source>
        <dbReference type="ARBA" id="ARBA00007651"/>
    </source>
</evidence>
<feature type="domain" description="Casparian strip membrane protein" evidence="10">
    <location>
        <begin position="30"/>
        <end position="125"/>
    </location>
</feature>
<evidence type="ECO:0000256" key="7">
    <source>
        <dbReference type="ARBA" id="ARBA00023136"/>
    </source>
</evidence>
<proteinExistence type="inferred from homology"/>
<comment type="subunit">
    <text evidence="3 8">Homodimer and heterodimers.</text>
</comment>
<dbReference type="GO" id="GO:0005886">
    <property type="term" value="C:plasma membrane"/>
    <property type="evidence" value="ECO:0007669"/>
    <property type="project" value="UniProtKB-SubCell"/>
</dbReference>
<feature type="region of interest" description="Disordered" evidence="9">
    <location>
        <begin position="1"/>
        <end position="21"/>
    </location>
</feature>
<comment type="subcellular location">
    <subcellularLocation>
        <location evidence="1 8">Cell membrane</location>
        <topology evidence="1 8">Multi-pass membrane protein</topology>
    </subcellularLocation>
</comment>
<reference evidence="11" key="1">
    <citation type="submission" date="2022-12" db="EMBL/GenBank/DDBJ databases">
        <title>Draft genome assemblies for two species of Escallonia (Escalloniales).</title>
        <authorList>
            <person name="Chanderbali A."/>
            <person name="Dervinis C."/>
            <person name="Anghel I."/>
            <person name="Soltis D."/>
            <person name="Soltis P."/>
            <person name="Zapata F."/>
        </authorList>
    </citation>
    <scope>NUCLEOTIDE SEQUENCE</scope>
    <source>
        <strain evidence="11">UCBG92.1500</strain>
        <tissue evidence="11">Leaf</tissue>
    </source>
</reference>
<dbReference type="PANTHER" id="PTHR33573">
    <property type="entry name" value="CASP-LIKE PROTEIN 4A4"/>
    <property type="match status" value="1"/>
</dbReference>
<dbReference type="InterPro" id="IPR006702">
    <property type="entry name" value="CASP_dom"/>
</dbReference>
<protein>
    <recommendedName>
        <fullName evidence="8">CASP-like protein</fullName>
    </recommendedName>
</protein>
<dbReference type="Proteomes" id="UP001187471">
    <property type="component" value="Unassembled WGS sequence"/>
</dbReference>